<dbReference type="RefSeq" id="WP_183881553.1">
    <property type="nucleotide sequence ID" value="NZ_JACHCD010000003.1"/>
</dbReference>
<dbReference type="EMBL" id="JACHCE010000002">
    <property type="protein sequence ID" value="MBB5636240.1"/>
    <property type="molecule type" value="Genomic_DNA"/>
</dbReference>
<comment type="caution">
    <text evidence="1">The sequence shown here is derived from an EMBL/GenBank/DDBJ whole genome shotgun (WGS) entry which is preliminary data.</text>
</comment>
<organism evidence="1 2">
    <name type="scientific">Pedobacter cryoconitis</name>
    <dbReference type="NCBI Taxonomy" id="188932"/>
    <lineage>
        <taxon>Bacteria</taxon>
        <taxon>Pseudomonadati</taxon>
        <taxon>Bacteroidota</taxon>
        <taxon>Sphingobacteriia</taxon>
        <taxon>Sphingobacteriales</taxon>
        <taxon>Sphingobacteriaceae</taxon>
        <taxon>Pedobacter</taxon>
    </lineage>
</organism>
<gene>
    <name evidence="1" type="ORF">HDE68_002128</name>
</gene>
<dbReference type="Proteomes" id="UP000537204">
    <property type="component" value="Unassembled WGS sequence"/>
</dbReference>
<dbReference type="Gene3D" id="2.60.120.650">
    <property type="entry name" value="Cupin"/>
    <property type="match status" value="1"/>
</dbReference>
<name>A0A7W8ZLW0_9SPHI</name>
<sequence length="435" mass="50423">MKNTVFNEQWWDNFSNENKDFTETCVVKNVLSKDLIDLLNKEIADSLVNRFEKKDRAGFRVFFPKEGKGMVNREFINFLYENPPLEDENIVEYCERSFTDKFGLIVNSVEKYSDNIAVRLRDIVAPLLEKNGIPVCGMHVTVFIGNYGWTPLGIHQDDKGANVIHFHLGPGNKTMYTWDQEKYKELTGLKHNNHDIAPLLPHADKHEFGAGDLFYMPWNKFHIGFSDELSVGLTFWFVNPSKTIFLDKVINTFFNKCLDAGKDDVIVAQKDFLNNEESFNDLLSGLKIDETTLQGSLQGFLKKIYDEYKYSIYSNGGWESPTITKEINSGYDIDEYEHLIGKSIKIINHFSIVHEYDGKSEEFSIYVRGIKMEMRYHPELIRIIEKLNTFESQNVKDLLAGLSKEWPEEIGLYFLSLIYDKNGFEIGEQQHLVMD</sequence>
<protein>
    <recommendedName>
        <fullName evidence="3">JmjC domain-containing protein</fullName>
    </recommendedName>
</protein>
<evidence type="ECO:0000313" key="2">
    <source>
        <dbReference type="Proteomes" id="UP000537204"/>
    </source>
</evidence>
<accession>A0A7W8ZLW0</accession>
<reference evidence="1 2" key="1">
    <citation type="submission" date="2020-08" db="EMBL/GenBank/DDBJ databases">
        <title>Genomic Encyclopedia of Type Strains, Phase IV (KMG-V): Genome sequencing to study the core and pangenomes of soil and plant-associated prokaryotes.</title>
        <authorList>
            <person name="Whitman W."/>
        </authorList>
    </citation>
    <scope>NUCLEOTIDE SEQUENCE [LARGE SCALE GENOMIC DNA]</scope>
    <source>
        <strain evidence="1 2">S3M1</strain>
    </source>
</reference>
<dbReference type="SUPFAM" id="SSF51197">
    <property type="entry name" value="Clavaminate synthase-like"/>
    <property type="match status" value="1"/>
</dbReference>
<proteinExistence type="predicted"/>
<evidence type="ECO:0000313" key="1">
    <source>
        <dbReference type="EMBL" id="MBB5636240.1"/>
    </source>
</evidence>
<dbReference type="AlphaFoldDB" id="A0A7W8ZLW0"/>
<evidence type="ECO:0008006" key="3">
    <source>
        <dbReference type="Google" id="ProtNLM"/>
    </source>
</evidence>